<protein>
    <submittedName>
        <fullName evidence="2">Predicted phosphoesterase or phosphohydrolase</fullName>
    </submittedName>
</protein>
<dbReference type="KEGG" id="maqu:Maq22A_c23640"/>
<accession>A0A0C6FGL2</accession>
<gene>
    <name evidence="2" type="ORF">Maq22A_c23640</name>
</gene>
<organism evidence="2 3">
    <name type="scientific">Methylobacterium aquaticum</name>
    <dbReference type="NCBI Taxonomy" id="270351"/>
    <lineage>
        <taxon>Bacteria</taxon>
        <taxon>Pseudomonadati</taxon>
        <taxon>Pseudomonadota</taxon>
        <taxon>Alphaproteobacteria</taxon>
        <taxon>Hyphomicrobiales</taxon>
        <taxon>Methylobacteriaceae</taxon>
        <taxon>Methylobacterium</taxon>
    </lineage>
</organism>
<reference evidence="3" key="2">
    <citation type="submission" date="2015-01" db="EMBL/GenBank/DDBJ databases">
        <title>Complete genome sequence of Methylobacterium aquaticum strain 22A.</title>
        <authorList>
            <person name="Tani A."/>
            <person name="Ogura Y."/>
            <person name="Hayashi T."/>
        </authorList>
    </citation>
    <scope>NUCLEOTIDE SEQUENCE [LARGE SCALE GENOMIC DNA]</scope>
    <source>
        <strain evidence="3">MA-22A</strain>
    </source>
</reference>
<dbReference type="AlphaFoldDB" id="A0A0C6FGL2"/>
<dbReference type="EMBL" id="AP014704">
    <property type="protein sequence ID" value="BAQ47673.1"/>
    <property type="molecule type" value="Genomic_DNA"/>
</dbReference>
<evidence type="ECO:0000313" key="3">
    <source>
        <dbReference type="Proteomes" id="UP000061432"/>
    </source>
</evidence>
<dbReference type="InterPro" id="IPR029052">
    <property type="entry name" value="Metallo-depent_PP-like"/>
</dbReference>
<dbReference type="RefSeq" id="WP_060848571.1">
    <property type="nucleotide sequence ID" value="NZ_AP014704.1"/>
</dbReference>
<dbReference type="InterPro" id="IPR004843">
    <property type="entry name" value="Calcineurin-like_PHP"/>
</dbReference>
<evidence type="ECO:0000313" key="2">
    <source>
        <dbReference type="EMBL" id="BAQ47673.1"/>
    </source>
</evidence>
<sequence length="208" mass="23443">MKTPKTPARVFFTADSHFGHTGVIEMSKRRFASIEEHDETLIANWNAVVGPNDTVWHLGDFAMKSSPERCAEIFSRLRGRKCLVRGNHDGKRVLDLPWAEPPADLKLLKVPFADGFQAGGHQEVVLTHYAMRSWPAIHHGTVSLYGHTHASMPGTCRSCDVGVDAWNLRPVTLAEIVLWLRASPVEPEEFEIRRRQEAERKRADEQAA</sequence>
<proteinExistence type="predicted"/>
<dbReference type="PATRIC" id="fig|270351.10.peg.4545"/>
<dbReference type="Gene3D" id="3.60.21.10">
    <property type="match status" value="1"/>
</dbReference>
<dbReference type="Pfam" id="PF00149">
    <property type="entry name" value="Metallophos"/>
    <property type="match status" value="1"/>
</dbReference>
<keyword evidence="2" id="KW-0378">Hydrolase</keyword>
<evidence type="ECO:0000259" key="1">
    <source>
        <dbReference type="Pfam" id="PF00149"/>
    </source>
</evidence>
<dbReference type="SUPFAM" id="SSF56300">
    <property type="entry name" value="Metallo-dependent phosphatases"/>
    <property type="match status" value="1"/>
</dbReference>
<reference evidence="2 3" key="1">
    <citation type="journal article" date="2015" name="Genome Announc.">
        <title>Complete Genome Sequence of Methylobacterium aquaticum Strain 22A, Isolated from Racomitrium japonicum Moss.</title>
        <authorList>
            <person name="Tani A."/>
            <person name="Ogura Y."/>
            <person name="Hayashi T."/>
            <person name="Kimbara K."/>
        </authorList>
    </citation>
    <scope>NUCLEOTIDE SEQUENCE [LARGE SCALE GENOMIC DNA]</scope>
    <source>
        <strain evidence="2 3">MA-22A</strain>
    </source>
</reference>
<name>A0A0C6FGL2_9HYPH</name>
<dbReference type="OrthoDB" id="5380073at2"/>
<dbReference type="GO" id="GO:0016787">
    <property type="term" value="F:hydrolase activity"/>
    <property type="evidence" value="ECO:0007669"/>
    <property type="project" value="UniProtKB-KW"/>
</dbReference>
<dbReference type="STRING" id="270351.Maq22A_c23640"/>
<dbReference type="Proteomes" id="UP000061432">
    <property type="component" value="Chromosome"/>
</dbReference>
<feature type="domain" description="Calcineurin-like phosphoesterase" evidence="1">
    <location>
        <begin position="9"/>
        <end position="98"/>
    </location>
</feature>